<sequence length="156" mass="17298">MLQVAGVRVRLSYLCCSLQVAGVQVRDSSSCVCVCDGGDDDGDAMEYEDDDEFKLRAFVANREKSEGKTERRINFREPGIPHEADSSRIHIDGEGRKSYAEVLKDNFGKKWVALESTRHRGGDAGRVGYWFGLVLTGLLPAFVWPLTVLVGTTLVR</sequence>
<organism evidence="1 2">
    <name type="scientific">Arctium lappa</name>
    <name type="common">Greater burdock</name>
    <name type="synonym">Lappa major</name>
    <dbReference type="NCBI Taxonomy" id="4217"/>
    <lineage>
        <taxon>Eukaryota</taxon>
        <taxon>Viridiplantae</taxon>
        <taxon>Streptophyta</taxon>
        <taxon>Embryophyta</taxon>
        <taxon>Tracheophyta</taxon>
        <taxon>Spermatophyta</taxon>
        <taxon>Magnoliopsida</taxon>
        <taxon>eudicotyledons</taxon>
        <taxon>Gunneridae</taxon>
        <taxon>Pentapetalae</taxon>
        <taxon>asterids</taxon>
        <taxon>campanulids</taxon>
        <taxon>Asterales</taxon>
        <taxon>Asteraceae</taxon>
        <taxon>Carduoideae</taxon>
        <taxon>Cardueae</taxon>
        <taxon>Arctiinae</taxon>
        <taxon>Arctium</taxon>
    </lineage>
</organism>
<reference evidence="1 2" key="2">
    <citation type="journal article" date="2022" name="Mol. Ecol. Resour.">
        <title>The genomes of chicory, endive, great burdock and yacon provide insights into Asteraceae paleo-polyploidization history and plant inulin production.</title>
        <authorList>
            <person name="Fan W."/>
            <person name="Wang S."/>
            <person name="Wang H."/>
            <person name="Wang A."/>
            <person name="Jiang F."/>
            <person name="Liu H."/>
            <person name="Zhao H."/>
            <person name="Xu D."/>
            <person name="Zhang Y."/>
        </authorList>
    </citation>
    <scope>NUCLEOTIDE SEQUENCE [LARGE SCALE GENOMIC DNA]</scope>
    <source>
        <strain evidence="2">cv. Niubang</strain>
    </source>
</reference>
<reference evidence="2" key="1">
    <citation type="journal article" date="2022" name="Mol. Ecol. Resour.">
        <title>The genomes of chicory, endive, great burdock and yacon provide insights into Asteraceae palaeo-polyploidization history and plant inulin production.</title>
        <authorList>
            <person name="Fan W."/>
            <person name="Wang S."/>
            <person name="Wang H."/>
            <person name="Wang A."/>
            <person name="Jiang F."/>
            <person name="Liu H."/>
            <person name="Zhao H."/>
            <person name="Xu D."/>
            <person name="Zhang Y."/>
        </authorList>
    </citation>
    <scope>NUCLEOTIDE SEQUENCE [LARGE SCALE GENOMIC DNA]</scope>
    <source>
        <strain evidence="2">cv. Niubang</strain>
    </source>
</reference>
<evidence type="ECO:0000313" key="2">
    <source>
        <dbReference type="Proteomes" id="UP001055879"/>
    </source>
</evidence>
<proteinExistence type="predicted"/>
<dbReference type="Proteomes" id="UP001055879">
    <property type="component" value="Linkage Group LG16"/>
</dbReference>
<evidence type="ECO:0000313" key="1">
    <source>
        <dbReference type="EMBL" id="KAI3669695.1"/>
    </source>
</evidence>
<dbReference type="EMBL" id="CM042062">
    <property type="protein sequence ID" value="KAI3669695.1"/>
    <property type="molecule type" value="Genomic_DNA"/>
</dbReference>
<protein>
    <submittedName>
        <fullName evidence="1">Uncharacterized protein</fullName>
    </submittedName>
</protein>
<accession>A0ACB8XPD0</accession>
<gene>
    <name evidence="1" type="ORF">L6452_41037</name>
</gene>
<name>A0ACB8XPD0_ARCLA</name>
<keyword evidence="2" id="KW-1185">Reference proteome</keyword>
<comment type="caution">
    <text evidence="1">The sequence shown here is derived from an EMBL/GenBank/DDBJ whole genome shotgun (WGS) entry which is preliminary data.</text>
</comment>